<evidence type="ECO:0000313" key="2">
    <source>
        <dbReference type="EMBL" id="SEM62745.1"/>
    </source>
</evidence>
<dbReference type="PANTHER" id="PTHR22916:SF3">
    <property type="entry name" value="UDP-GLCNAC:BETAGAL BETA-1,3-N-ACETYLGLUCOSAMINYLTRANSFERASE-LIKE PROTEIN 1"/>
    <property type="match status" value="1"/>
</dbReference>
<organism evidence="2 3">
    <name type="scientific">Chitinophaga rupis</name>
    <dbReference type="NCBI Taxonomy" id="573321"/>
    <lineage>
        <taxon>Bacteria</taxon>
        <taxon>Pseudomonadati</taxon>
        <taxon>Bacteroidota</taxon>
        <taxon>Chitinophagia</taxon>
        <taxon>Chitinophagales</taxon>
        <taxon>Chitinophagaceae</taxon>
        <taxon>Chitinophaga</taxon>
    </lineage>
</organism>
<dbReference type="EMBL" id="FOBB01000005">
    <property type="protein sequence ID" value="SEM62745.1"/>
    <property type="molecule type" value="Genomic_DNA"/>
</dbReference>
<proteinExistence type="predicted"/>
<dbReference type="InterPro" id="IPR029044">
    <property type="entry name" value="Nucleotide-diphossugar_trans"/>
</dbReference>
<evidence type="ECO:0000313" key="3">
    <source>
        <dbReference type="Proteomes" id="UP000198984"/>
    </source>
</evidence>
<reference evidence="2 3" key="1">
    <citation type="submission" date="2016-10" db="EMBL/GenBank/DDBJ databases">
        <authorList>
            <person name="de Groot N.N."/>
        </authorList>
    </citation>
    <scope>NUCLEOTIDE SEQUENCE [LARGE SCALE GENOMIC DNA]</scope>
    <source>
        <strain evidence="2 3">DSM 21039</strain>
    </source>
</reference>
<dbReference type="SUPFAM" id="SSF53448">
    <property type="entry name" value="Nucleotide-diphospho-sugar transferases"/>
    <property type="match status" value="1"/>
</dbReference>
<keyword evidence="3" id="KW-1185">Reference proteome</keyword>
<evidence type="ECO:0000259" key="1">
    <source>
        <dbReference type="Pfam" id="PF00535"/>
    </source>
</evidence>
<dbReference type="Gene3D" id="3.90.550.10">
    <property type="entry name" value="Spore Coat Polysaccharide Biosynthesis Protein SpsA, Chain A"/>
    <property type="match status" value="1"/>
</dbReference>
<dbReference type="InterPro" id="IPR001173">
    <property type="entry name" value="Glyco_trans_2-like"/>
</dbReference>
<dbReference type="GO" id="GO:0016758">
    <property type="term" value="F:hexosyltransferase activity"/>
    <property type="evidence" value="ECO:0007669"/>
    <property type="project" value="UniProtKB-ARBA"/>
</dbReference>
<accession>A0A1H7ZWB8</accession>
<dbReference type="PANTHER" id="PTHR22916">
    <property type="entry name" value="GLYCOSYLTRANSFERASE"/>
    <property type="match status" value="1"/>
</dbReference>
<sequence length="254" mass="28806">MQQKADTPGNILISIIIATFNAGKHLQDCLSSIAAQTANIEVIVTDGGSTDDTLAILKTFEHKLNLSWTSGPDAGIYDALNKGVQKAKGKWVYFLGADDRLLPAFSQLAAQLKDERTVYYGDSEPYYGNSGTTPLLLTGKFSRYRLAKHGMNHQAIIYPITVFHQYTYDLRYRVFADYALNIQVWGDNTFKKVYHPITIARYDMTGFSAGGNDVLFKQDKLQLIRRNMGWLLYIRMLYKRYKQKLQGEGGYWDA</sequence>
<protein>
    <submittedName>
        <fullName evidence="2">Glycosyltransferase involved in cell wall bisynthesis</fullName>
    </submittedName>
</protein>
<dbReference type="Proteomes" id="UP000198984">
    <property type="component" value="Unassembled WGS sequence"/>
</dbReference>
<feature type="domain" description="Glycosyltransferase 2-like" evidence="1">
    <location>
        <begin position="14"/>
        <end position="138"/>
    </location>
</feature>
<dbReference type="CDD" id="cd06433">
    <property type="entry name" value="GT_2_WfgS_like"/>
    <property type="match status" value="1"/>
</dbReference>
<dbReference type="OrthoDB" id="9788101at2"/>
<dbReference type="Pfam" id="PF00535">
    <property type="entry name" value="Glycos_transf_2"/>
    <property type="match status" value="1"/>
</dbReference>
<dbReference type="RefSeq" id="WP_089916575.1">
    <property type="nucleotide sequence ID" value="NZ_FOBB01000005.1"/>
</dbReference>
<name>A0A1H7ZWB8_9BACT</name>
<dbReference type="AlphaFoldDB" id="A0A1H7ZWB8"/>
<gene>
    <name evidence="2" type="ORF">SAMN04488505_105229</name>
</gene>
<keyword evidence="2" id="KW-0808">Transferase</keyword>
<dbReference type="STRING" id="573321.SAMN04488505_105229"/>